<dbReference type="GO" id="GO:0006412">
    <property type="term" value="P:translation"/>
    <property type="evidence" value="ECO:0007669"/>
    <property type="project" value="InterPro"/>
</dbReference>
<keyword evidence="2 6" id="KW-0689">Ribosomal protein</keyword>
<organism evidence="6 7">
    <name type="scientific">Ascosphaera apis ARSEF 7405</name>
    <dbReference type="NCBI Taxonomy" id="392613"/>
    <lineage>
        <taxon>Eukaryota</taxon>
        <taxon>Fungi</taxon>
        <taxon>Dikarya</taxon>
        <taxon>Ascomycota</taxon>
        <taxon>Pezizomycotina</taxon>
        <taxon>Eurotiomycetes</taxon>
        <taxon>Eurotiomycetidae</taxon>
        <taxon>Onygenales</taxon>
        <taxon>Ascosphaeraceae</taxon>
        <taxon>Ascosphaera</taxon>
    </lineage>
</organism>
<dbReference type="EMBL" id="AZGZ01000006">
    <property type="protein sequence ID" value="KZZ94607.1"/>
    <property type="molecule type" value="Genomic_DNA"/>
</dbReference>
<dbReference type="Proteomes" id="UP000242877">
    <property type="component" value="Unassembled WGS sequence"/>
</dbReference>
<keyword evidence="7" id="KW-1185">Reference proteome</keyword>
<evidence type="ECO:0000256" key="5">
    <source>
        <dbReference type="SAM" id="MobiDB-lite"/>
    </source>
</evidence>
<dbReference type="InterPro" id="IPR002136">
    <property type="entry name" value="Ribosomal_uL4"/>
</dbReference>
<dbReference type="Pfam" id="PF00573">
    <property type="entry name" value="Ribosomal_L4"/>
    <property type="match status" value="1"/>
</dbReference>
<feature type="region of interest" description="Disordered" evidence="5">
    <location>
        <begin position="115"/>
        <end position="151"/>
    </location>
</feature>
<dbReference type="GO" id="GO:0005840">
    <property type="term" value="C:ribosome"/>
    <property type="evidence" value="ECO:0007669"/>
    <property type="project" value="UniProtKB-KW"/>
</dbReference>
<evidence type="ECO:0000256" key="3">
    <source>
        <dbReference type="ARBA" id="ARBA00023274"/>
    </source>
</evidence>
<comment type="similarity">
    <text evidence="1">Belongs to the universal ribosomal protein uL4 family.</text>
</comment>
<keyword evidence="3" id="KW-0687">Ribonucleoprotein</keyword>
<dbReference type="Gene3D" id="3.40.1370.10">
    <property type="match status" value="1"/>
</dbReference>
<dbReference type="VEuPathDB" id="FungiDB:AAP_01907"/>
<dbReference type="GO" id="GO:0003735">
    <property type="term" value="F:structural constituent of ribosome"/>
    <property type="evidence" value="ECO:0007669"/>
    <property type="project" value="InterPro"/>
</dbReference>
<protein>
    <recommendedName>
        <fullName evidence="4">Large ribosomal subunit protein uL4m</fullName>
    </recommendedName>
</protein>
<evidence type="ECO:0000256" key="4">
    <source>
        <dbReference type="ARBA" id="ARBA00040565"/>
    </source>
</evidence>
<evidence type="ECO:0000256" key="1">
    <source>
        <dbReference type="ARBA" id="ARBA00010528"/>
    </source>
</evidence>
<gene>
    <name evidence="6" type="ORF">AAP_01907</name>
</gene>
<dbReference type="PANTHER" id="PTHR10746:SF6">
    <property type="entry name" value="LARGE RIBOSOMAL SUBUNIT PROTEIN UL4M"/>
    <property type="match status" value="1"/>
</dbReference>
<dbReference type="NCBIfam" id="TIGR03953">
    <property type="entry name" value="rplD_bact"/>
    <property type="match status" value="1"/>
</dbReference>
<dbReference type="GO" id="GO:1990904">
    <property type="term" value="C:ribonucleoprotein complex"/>
    <property type="evidence" value="ECO:0007669"/>
    <property type="project" value="UniProtKB-KW"/>
</dbReference>
<dbReference type="InterPro" id="IPR013005">
    <property type="entry name" value="Ribosomal_uL4-like"/>
</dbReference>
<proteinExistence type="inferred from homology"/>
<dbReference type="SUPFAM" id="SSF52166">
    <property type="entry name" value="Ribosomal protein L4"/>
    <property type="match status" value="1"/>
</dbReference>
<evidence type="ECO:0000313" key="6">
    <source>
        <dbReference type="EMBL" id="KZZ94607.1"/>
    </source>
</evidence>
<comment type="caution">
    <text evidence="6">The sequence shown here is derived from an EMBL/GenBank/DDBJ whole genome shotgun (WGS) entry which is preliminary data.</text>
</comment>
<dbReference type="PANTHER" id="PTHR10746">
    <property type="entry name" value="50S RIBOSOMAL PROTEIN L4"/>
    <property type="match status" value="1"/>
</dbReference>
<name>A0A168B0C0_9EURO</name>
<evidence type="ECO:0000313" key="7">
    <source>
        <dbReference type="Proteomes" id="UP000242877"/>
    </source>
</evidence>
<accession>A0A168B0C0</accession>
<dbReference type="InterPro" id="IPR023574">
    <property type="entry name" value="Ribosomal_uL4_dom_sf"/>
</dbReference>
<evidence type="ECO:0000256" key="2">
    <source>
        <dbReference type="ARBA" id="ARBA00022980"/>
    </source>
</evidence>
<dbReference type="AlphaFoldDB" id="A0A168B0C0"/>
<dbReference type="OrthoDB" id="275876at2759"/>
<sequence>MSGLKVFGAAKWLSRSSTGIMGSLDSMVNTIPKTAAVRSMATEADLSQANINPDGSLPLPEWESPTLMATLYRFQNMEPLEFIEYKKEQLGLPLRKDLLHKAIVYEGNMTRQGTASTKWRDQVHGSGRKIRPQKGTGRARLGDKKSPMLRGGGVAFGPHPRDFSTELHKKVYDKAWRTALSWRFKKDQLYIVDKIALTRDQSPLRLKFMLDAHEWGKKFGRTSLITDVKRERVMDAASEFPGNMRALDVDDVDVKDLLETGRLIIEKAALDRILAMHSRDINMTVPSAVGIQERFFN</sequence>
<reference evidence="6 7" key="1">
    <citation type="journal article" date="2016" name="Genome Biol. Evol.">
        <title>Divergent and convergent evolution of fungal pathogenicity.</title>
        <authorList>
            <person name="Shang Y."/>
            <person name="Xiao G."/>
            <person name="Zheng P."/>
            <person name="Cen K."/>
            <person name="Zhan S."/>
            <person name="Wang C."/>
        </authorList>
    </citation>
    <scope>NUCLEOTIDE SEQUENCE [LARGE SCALE GENOMIC DNA]</scope>
    <source>
        <strain evidence="6 7">ARSEF 7405</strain>
    </source>
</reference>